<keyword evidence="1" id="KW-0862">Zinc</keyword>
<sequence>MPLPYQPASSSRFMPQHPGTQNDHYMGAHATQTPHVATQGELVWMMQPENGMNQSEQQLPHSHHHHNHQHMYAAMSTVTDQSQYVYGPTMAPKPPNEGREARDFVVLEIERRLWLAREDDLNRCTVEGDESSVCPVCLEEMFLGQSVVTACNHCFHIDCCRTSESVGIRDRGYWCCPSCREVITLIKSTTVQNSAITLQLDTDPANGGSLLAMLQHNLGMASVVKSMLSLEDYLVGNYLGSEQTELNAANVCMRLFLKVPSETQAYVPDGRRDTMTHLKTEENGWVPALLSGVVDLKTLIEFGAAQPQLGADAAGGQQVDERVRDIERRKKRMYLLGFLLFITAKIVFVVVLWMTAG</sequence>
<dbReference type="GeneID" id="17309527"/>
<gene>
    <name evidence="5" type="ORF">GUITHDRAFT_101566</name>
</gene>
<dbReference type="RefSeq" id="XP_005840109.1">
    <property type="nucleotide sequence ID" value="XM_005840052.1"/>
</dbReference>
<keyword evidence="3" id="KW-0472">Membrane</keyword>
<name>L1JXR2_GUITC</name>
<evidence type="ECO:0000313" key="6">
    <source>
        <dbReference type="EnsemblProtists" id="EKX53129"/>
    </source>
</evidence>
<reference evidence="5 7" key="1">
    <citation type="journal article" date="2012" name="Nature">
        <title>Algal genomes reveal evolutionary mosaicism and the fate of nucleomorphs.</title>
        <authorList>
            <consortium name="DOE Joint Genome Institute"/>
            <person name="Curtis B.A."/>
            <person name="Tanifuji G."/>
            <person name="Burki F."/>
            <person name="Gruber A."/>
            <person name="Irimia M."/>
            <person name="Maruyama S."/>
            <person name="Arias M.C."/>
            <person name="Ball S.G."/>
            <person name="Gile G.H."/>
            <person name="Hirakawa Y."/>
            <person name="Hopkins J.F."/>
            <person name="Kuo A."/>
            <person name="Rensing S.A."/>
            <person name="Schmutz J."/>
            <person name="Symeonidi A."/>
            <person name="Elias M."/>
            <person name="Eveleigh R.J."/>
            <person name="Herman E.K."/>
            <person name="Klute M.J."/>
            <person name="Nakayama T."/>
            <person name="Obornik M."/>
            <person name="Reyes-Prieto A."/>
            <person name="Armbrust E.V."/>
            <person name="Aves S.J."/>
            <person name="Beiko R.G."/>
            <person name="Coutinho P."/>
            <person name="Dacks J.B."/>
            <person name="Durnford D.G."/>
            <person name="Fast N.M."/>
            <person name="Green B.R."/>
            <person name="Grisdale C.J."/>
            <person name="Hempel F."/>
            <person name="Henrissat B."/>
            <person name="Hoppner M.P."/>
            <person name="Ishida K."/>
            <person name="Kim E."/>
            <person name="Koreny L."/>
            <person name="Kroth P.G."/>
            <person name="Liu Y."/>
            <person name="Malik S.B."/>
            <person name="Maier U.G."/>
            <person name="McRose D."/>
            <person name="Mock T."/>
            <person name="Neilson J.A."/>
            <person name="Onodera N.T."/>
            <person name="Poole A.M."/>
            <person name="Pritham E.J."/>
            <person name="Richards T.A."/>
            <person name="Rocap G."/>
            <person name="Roy S.W."/>
            <person name="Sarai C."/>
            <person name="Schaack S."/>
            <person name="Shirato S."/>
            <person name="Slamovits C.H."/>
            <person name="Spencer D.F."/>
            <person name="Suzuki S."/>
            <person name="Worden A.Z."/>
            <person name="Zauner S."/>
            <person name="Barry K."/>
            <person name="Bell C."/>
            <person name="Bharti A.K."/>
            <person name="Crow J.A."/>
            <person name="Grimwood J."/>
            <person name="Kramer R."/>
            <person name="Lindquist E."/>
            <person name="Lucas S."/>
            <person name="Salamov A."/>
            <person name="McFadden G.I."/>
            <person name="Lane C.E."/>
            <person name="Keeling P.J."/>
            <person name="Gray M.W."/>
            <person name="Grigoriev I.V."/>
            <person name="Archibald J.M."/>
        </authorList>
    </citation>
    <scope>NUCLEOTIDE SEQUENCE</scope>
    <source>
        <strain evidence="5 7">CCMP2712</strain>
    </source>
</reference>
<dbReference type="KEGG" id="gtt:GUITHDRAFT_101566"/>
<dbReference type="CDD" id="cd16448">
    <property type="entry name" value="RING-H2"/>
    <property type="match status" value="1"/>
</dbReference>
<feature type="domain" description="RING-type" evidence="4">
    <location>
        <begin position="134"/>
        <end position="180"/>
    </location>
</feature>
<accession>L1JXR2</accession>
<keyword evidence="1" id="KW-0863">Zinc-finger</keyword>
<dbReference type="EnsemblProtists" id="EKX53129">
    <property type="protein sequence ID" value="EKX53129"/>
    <property type="gene ID" value="GUITHDRAFT_101566"/>
</dbReference>
<organism evidence="5">
    <name type="scientific">Guillardia theta (strain CCMP2712)</name>
    <name type="common">Cryptophyte</name>
    <dbReference type="NCBI Taxonomy" id="905079"/>
    <lineage>
        <taxon>Eukaryota</taxon>
        <taxon>Cryptophyceae</taxon>
        <taxon>Pyrenomonadales</taxon>
        <taxon>Geminigeraceae</taxon>
        <taxon>Guillardia</taxon>
    </lineage>
</organism>
<dbReference type="Proteomes" id="UP000011087">
    <property type="component" value="Unassembled WGS sequence"/>
</dbReference>
<proteinExistence type="predicted"/>
<dbReference type="SMART" id="SM00184">
    <property type="entry name" value="RING"/>
    <property type="match status" value="1"/>
</dbReference>
<dbReference type="GO" id="GO:0008270">
    <property type="term" value="F:zinc ion binding"/>
    <property type="evidence" value="ECO:0007669"/>
    <property type="project" value="UniProtKB-KW"/>
</dbReference>
<dbReference type="PROSITE" id="PS50089">
    <property type="entry name" value="ZF_RING_2"/>
    <property type="match status" value="1"/>
</dbReference>
<keyword evidence="7" id="KW-1185">Reference proteome</keyword>
<dbReference type="InterPro" id="IPR013083">
    <property type="entry name" value="Znf_RING/FYVE/PHD"/>
</dbReference>
<feature type="compositionally biased region" description="Polar residues" evidence="2">
    <location>
        <begin position="7"/>
        <end position="21"/>
    </location>
</feature>
<evidence type="ECO:0000256" key="3">
    <source>
        <dbReference type="SAM" id="Phobius"/>
    </source>
</evidence>
<feature type="transmembrane region" description="Helical" evidence="3">
    <location>
        <begin position="334"/>
        <end position="356"/>
    </location>
</feature>
<dbReference type="EMBL" id="JH992971">
    <property type="protein sequence ID" value="EKX53129.1"/>
    <property type="molecule type" value="Genomic_DNA"/>
</dbReference>
<dbReference type="AlphaFoldDB" id="L1JXR2"/>
<evidence type="ECO:0000313" key="5">
    <source>
        <dbReference type="EMBL" id="EKX53129.1"/>
    </source>
</evidence>
<dbReference type="SUPFAM" id="SSF57850">
    <property type="entry name" value="RING/U-box"/>
    <property type="match status" value="1"/>
</dbReference>
<keyword evidence="1" id="KW-0479">Metal-binding</keyword>
<reference evidence="7" key="2">
    <citation type="submission" date="2012-11" db="EMBL/GenBank/DDBJ databases">
        <authorList>
            <person name="Kuo A."/>
            <person name="Curtis B.A."/>
            <person name="Tanifuji G."/>
            <person name="Burki F."/>
            <person name="Gruber A."/>
            <person name="Irimia M."/>
            <person name="Maruyama S."/>
            <person name="Arias M.C."/>
            <person name="Ball S.G."/>
            <person name="Gile G.H."/>
            <person name="Hirakawa Y."/>
            <person name="Hopkins J.F."/>
            <person name="Rensing S.A."/>
            <person name="Schmutz J."/>
            <person name="Symeonidi A."/>
            <person name="Elias M."/>
            <person name="Eveleigh R.J."/>
            <person name="Herman E.K."/>
            <person name="Klute M.J."/>
            <person name="Nakayama T."/>
            <person name="Obornik M."/>
            <person name="Reyes-Prieto A."/>
            <person name="Armbrust E.V."/>
            <person name="Aves S.J."/>
            <person name="Beiko R.G."/>
            <person name="Coutinho P."/>
            <person name="Dacks J.B."/>
            <person name="Durnford D.G."/>
            <person name="Fast N.M."/>
            <person name="Green B.R."/>
            <person name="Grisdale C."/>
            <person name="Hempe F."/>
            <person name="Henrissat B."/>
            <person name="Hoppner M.P."/>
            <person name="Ishida K.-I."/>
            <person name="Kim E."/>
            <person name="Koreny L."/>
            <person name="Kroth P.G."/>
            <person name="Liu Y."/>
            <person name="Malik S.-B."/>
            <person name="Maier U.G."/>
            <person name="McRose D."/>
            <person name="Mock T."/>
            <person name="Neilson J.A."/>
            <person name="Onodera N.T."/>
            <person name="Poole A.M."/>
            <person name="Pritham E.J."/>
            <person name="Richards T.A."/>
            <person name="Rocap G."/>
            <person name="Roy S.W."/>
            <person name="Sarai C."/>
            <person name="Schaack S."/>
            <person name="Shirato S."/>
            <person name="Slamovits C.H."/>
            <person name="Spencer D.F."/>
            <person name="Suzuki S."/>
            <person name="Worden A.Z."/>
            <person name="Zauner S."/>
            <person name="Barry K."/>
            <person name="Bell C."/>
            <person name="Bharti A.K."/>
            <person name="Crow J.A."/>
            <person name="Grimwood J."/>
            <person name="Kramer R."/>
            <person name="Lindquist E."/>
            <person name="Lucas S."/>
            <person name="Salamov A."/>
            <person name="McFadden G.I."/>
            <person name="Lane C.E."/>
            <person name="Keeling P.J."/>
            <person name="Gray M.W."/>
            <person name="Grigoriev I.V."/>
            <person name="Archibald J.M."/>
        </authorList>
    </citation>
    <scope>NUCLEOTIDE SEQUENCE</scope>
    <source>
        <strain evidence="7">CCMP2712</strain>
    </source>
</reference>
<dbReference type="InterPro" id="IPR001841">
    <property type="entry name" value="Znf_RING"/>
</dbReference>
<feature type="region of interest" description="Disordered" evidence="2">
    <location>
        <begin position="1"/>
        <end position="21"/>
    </location>
</feature>
<keyword evidence="3" id="KW-1133">Transmembrane helix</keyword>
<evidence type="ECO:0000256" key="2">
    <source>
        <dbReference type="SAM" id="MobiDB-lite"/>
    </source>
</evidence>
<dbReference type="PaxDb" id="55529-EKX53129"/>
<dbReference type="Gene3D" id="3.30.40.10">
    <property type="entry name" value="Zinc/RING finger domain, C3HC4 (zinc finger)"/>
    <property type="match status" value="1"/>
</dbReference>
<protein>
    <recommendedName>
        <fullName evidence="4">RING-type domain-containing protein</fullName>
    </recommendedName>
</protein>
<dbReference type="HOGENOM" id="CLU_777188_0_0_1"/>
<keyword evidence="3" id="KW-0812">Transmembrane</keyword>
<evidence type="ECO:0000259" key="4">
    <source>
        <dbReference type="PROSITE" id="PS50089"/>
    </source>
</evidence>
<reference evidence="6" key="3">
    <citation type="submission" date="2016-03" db="UniProtKB">
        <authorList>
            <consortium name="EnsemblProtists"/>
        </authorList>
    </citation>
    <scope>IDENTIFICATION</scope>
</reference>
<evidence type="ECO:0000256" key="1">
    <source>
        <dbReference type="PROSITE-ProRule" id="PRU00175"/>
    </source>
</evidence>
<evidence type="ECO:0000313" key="7">
    <source>
        <dbReference type="Proteomes" id="UP000011087"/>
    </source>
</evidence>